<dbReference type="NCBIfam" id="TIGR03729">
    <property type="entry name" value="acc_ester"/>
    <property type="match status" value="1"/>
</dbReference>
<reference evidence="2" key="2">
    <citation type="submission" date="2021-04" db="EMBL/GenBank/DDBJ databases">
        <authorList>
            <person name="Gilroy R."/>
        </authorList>
    </citation>
    <scope>NUCLEOTIDE SEQUENCE</scope>
    <source>
        <strain evidence="2">ChiHejej3B27-2180</strain>
    </source>
</reference>
<evidence type="ECO:0000313" key="2">
    <source>
        <dbReference type="EMBL" id="HIW70317.1"/>
    </source>
</evidence>
<protein>
    <submittedName>
        <fullName evidence="2">Metallophosphoesterase</fullName>
    </submittedName>
</protein>
<dbReference type="GO" id="GO:0016787">
    <property type="term" value="F:hydrolase activity"/>
    <property type="evidence" value="ECO:0007669"/>
    <property type="project" value="InterPro"/>
</dbReference>
<dbReference type="AlphaFoldDB" id="A0A9D1U3G7"/>
<dbReference type="Gene3D" id="3.60.21.10">
    <property type="match status" value="1"/>
</dbReference>
<name>A0A9D1U3G7_9LACO</name>
<dbReference type="SUPFAM" id="SSF56300">
    <property type="entry name" value="Metallo-dependent phosphatases"/>
    <property type="match status" value="1"/>
</dbReference>
<reference evidence="2" key="1">
    <citation type="journal article" date="2021" name="PeerJ">
        <title>Extensive microbial diversity within the chicken gut microbiome revealed by metagenomics and culture.</title>
        <authorList>
            <person name="Gilroy R."/>
            <person name="Ravi A."/>
            <person name="Getino M."/>
            <person name="Pursley I."/>
            <person name="Horton D.L."/>
            <person name="Alikhan N.F."/>
            <person name="Baker D."/>
            <person name="Gharbi K."/>
            <person name="Hall N."/>
            <person name="Watson M."/>
            <person name="Adriaenssens E.M."/>
            <person name="Foster-Nyarko E."/>
            <person name="Jarju S."/>
            <person name="Secka A."/>
            <person name="Antonio M."/>
            <person name="Oren A."/>
            <person name="Chaudhuri R.R."/>
            <person name="La Ragione R."/>
            <person name="Hildebrand F."/>
            <person name="Pallen M.J."/>
        </authorList>
    </citation>
    <scope>NUCLEOTIDE SEQUENCE</scope>
    <source>
        <strain evidence="2">ChiHejej3B27-2180</strain>
    </source>
</reference>
<comment type="caution">
    <text evidence="2">The sequence shown here is derived from an EMBL/GenBank/DDBJ whole genome shotgun (WGS) entry which is preliminary data.</text>
</comment>
<evidence type="ECO:0000259" key="1">
    <source>
        <dbReference type="Pfam" id="PF00149"/>
    </source>
</evidence>
<feature type="non-terminal residue" evidence="2">
    <location>
        <position position="1"/>
    </location>
</feature>
<dbReference type="InterPro" id="IPR029052">
    <property type="entry name" value="Metallo-depent_PP-like"/>
</dbReference>
<evidence type="ECO:0000313" key="3">
    <source>
        <dbReference type="Proteomes" id="UP000886878"/>
    </source>
</evidence>
<sequence>DFQQTQDYFARLQKRLGIQVKVYYIAGNHDMLNHAPYSVVESSNAPAYLHNRFVDLPGTDWRVIGNNGWYDYSLSPFADQPAKVAQWKKVYWLDSAIDQPGSDQERMQTVLSQVDHQLVAAQQAHKRVTMLTHFAPAKEALAPTPRYVVSKRQQYFYHMFLAMTGSARLGQLVAKAGNVRYVFYGHLHGVHPPFTRNGVTYLNQAVGVKNKRLNEWQAADFQTQWQRTLRIMTL</sequence>
<dbReference type="InterPro" id="IPR022302">
    <property type="entry name" value="Phosphoesterase_putative"/>
</dbReference>
<feature type="domain" description="Calcineurin-like phosphoesterase" evidence="1">
    <location>
        <begin position="5"/>
        <end position="188"/>
    </location>
</feature>
<accession>A0A9D1U3G7</accession>
<proteinExistence type="predicted"/>
<dbReference type="InterPro" id="IPR004843">
    <property type="entry name" value="Calcineurin-like_PHP"/>
</dbReference>
<dbReference type="Pfam" id="PF00149">
    <property type="entry name" value="Metallophos"/>
    <property type="match status" value="1"/>
</dbReference>
<dbReference type="Proteomes" id="UP000886878">
    <property type="component" value="Unassembled WGS sequence"/>
</dbReference>
<dbReference type="EMBL" id="DXGK01000055">
    <property type="protein sequence ID" value="HIW70317.1"/>
    <property type="molecule type" value="Genomic_DNA"/>
</dbReference>
<organism evidence="2 3">
    <name type="scientific">Candidatus Limosilactobacillus merdipullorum</name>
    <dbReference type="NCBI Taxonomy" id="2838653"/>
    <lineage>
        <taxon>Bacteria</taxon>
        <taxon>Bacillati</taxon>
        <taxon>Bacillota</taxon>
        <taxon>Bacilli</taxon>
        <taxon>Lactobacillales</taxon>
        <taxon>Lactobacillaceae</taxon>
        <taxon>Limosilactobacillus</taxon>
    </lineage>
</organism>
<gene>
    <name evidence="2" type="ORF">H9876_02905</name>
</gene>